<evidence type="ECO:0000313" key="1">
    <source>
        <dbReference type="EMBL" id="DAD67206.1"/>
    </source>
</evidence>
<proteinExistence type="predicted"/>
<dbReference type="EMBL" id="BK014672">
    <property type="protein sequence ID" value="DAD67206.1"/>
    <property type="molecule type" value="Genomic_DNA"/>
</dbReference>
<reference evidence="1" key="1">
    <citation type="journal article" date="2021" name="Proc. Natl. Acad. Sci. U.S.A.">
        <title>A Catalog of Tens of Thousands of Viruses from Human Metagenomes Reveals Hidden Associations with Chronic Diseases.</title>
        <authorList>
            <person name="Tisza M.J."/>
            <person name="Buck C.B."/>
        </authorList>
    </citation>
    <scope>NUCLEOTIDE SEQUENCE</scope>
    <source>
        <strain evidence="1">CtXOZ1</strain>
    </source>
</reference>
<protein>
    <submittedName>
        <fullName evidence="1">Nucelotide kinase</fullName>
    </submittedName>
</protein>
<sequence length="253" mass="28350">MALTNEDFFELRDMLDTLYREQASDLEVAVIDGQGTTVKVGPTAYGSVIFGFEDLPGVQRMTLAGDSFGGWEAEFSLKNGDVLRELRRYKPVGERQRLVQEAFRNAPGSDKPRVQGRAKSALWIEGFDDQEAAASFGSKLQSAGCRVRLIGSAILVEDPWLKAYLTEFTEEPSDKGAEEEQPDAVNHPSHYASERGLEAIEVIEAFFHGNAFLANTFKYIARAGKKGGEAKRLEDLKKARWYLEREIKREEAY</sequence>
<dbReference type="Pfam" id="PF11753">
    <property type="entry name" value="DUF3310"/>
    <property type="match status" value="1"/>
</dbReference>
<name>A0A8S5LB78_9CAUD</name>
<accession>A0A8S5LB78</accession>
<dbReference type="GO" id="GO:0016301">
    <property type="term" value="F:kinase activity"/>
    <property type="evidence" value="ECO:0007669"/>
    <property type="project" value="UniProtKB-KW"/>
</dbReference>
<dbReference type="InterPro" id="IPR021739">
    <property type="entry name" value="SaV-like"/>
</dbReference>
<keyword evidence="1" id="KW-0418">Kinase</keyword>
<organism evidence="1">
    <name type="scientific">Siphoviridae sp. ctXOZ1</name>
    <dbReference type="NCBI Taxonomy" id="2823585"/>
    <lineage>
        <taxon>Viruses</taxon>
        <taxon>Duplodnaviria</taxon>
        <taxon>Heunggongvirae</taxon>
        <taxon>Uroviricota</taxon>
        <taxon>Caudoviricetes</taxon>
    </lineage>
</organism>
<keyword evidence="1" id="KW-0808">Transferase</keyword>